<evidence type="ECO:0000313" key="2">
    <source>
        <dbReference type="Proteomes" id="UP000037020"/>
    </source>
</evidence>
<dbReference type="SUPFAM" id="SSF52777">
    <property type="entry name" value="CoA-dependent acyltransferases"/>
    <property type="match status" value="1"/>
</dbReference>
<evidence type="ECO:0008006" key="3">
    <source>
        <dbReference type="Google" id="ProtNLM"/>
    </source>
</evidence>
<accession>A0ABR5ISF3</accession>
<dbReference type="Gene3D" id="3.30.559.10">
    <property type="entry name" value="Chloramphenicol acetyltransferase-like domain"/>
    <property type="match status" value="1"/>
</dbReference>
<protein>
    <recommendedName>
        <fullName evidence="3">Condensation domain-containing protein</fullName>
    </recommendedName>
</protein>
<name>A0ABR5ISF3_9ACTN</name>
<dbReference type="EMBL" id="LGUT01004360">
    <property type="protein sequence ID" value="KOG52838.1"/>
    <property type="molecule type" value="Genomic_DNA"/>
</dbReference>
<keyword evidence="2" id="KW-1185">Reference proteome</keyword>
<feature type="non-terminal residue" evidence="1">
    <location>
        <position position="149"/>
    </location>
</feature>
<reference evidence="1 2" key="1">
    <citation type="submission" date="2015-07" db="EMBL/GenBank/DDBJ databases">
        <authorList>
            <person name="Ju K.-S."/>
            <person name="Doroghazi J.R."/>
            <person name="Metcalf W.W."/>
        </authorList>
    </citation>
    <scope>NUCLEOTIDE SEQUENCE [LARGE SCALE GENOMIC DNA]</scope>
    <source>
        <strain evidence="1 2">NRRL B-3589</strain>
    </source>
</reference>
<feature type="non-terminal residue" evidence="1">
    <location>
        <position position="1"/>
    </location>
</feature>
<dbReference type="InterPro" id="IPR023213">
    <property type="entry name" value="CAT-like_dom_sf"/>
</dbReference>
<comment type="caution">
    <text evidence="1">The sequence shown here is derived from an EMBL/GenBank/DDBJ whole genome shotgun (WGS) entry which is preliminary data.</text>
</comment>
<proteinExistence type="predicted"/>
<evidence type="ECO:0000313" key="1">
    <source>
        <dbReference type="EMBL" id="KOG52838.1"/>
    </source>
</evidence>
<gene>
    <name evidence="1" type="ORF">ADK38_44235</name>
</gene>
<sequence length="149" mass="15396">TARDVFDHKTVAGLASAVAVARGAVAEAPGAGIGPVPLTPVMHWLAERGGPLDRFNQSTVLQAPAGMAERDLVTAVQTVLDQHDTLRLKVVTAPAPADWTMEVATPGSVRAEECVLRVDQHGLGDAARGAQYAAEADAARDRLSPADGA</sequence>
<dbReference type="Proteomes" id="UP000037020">
    <property type="component" value="Unassembled WGS sequence"/>
</dbReference>
<organism evidence="1 2">
    <name type="scientific">Streptomyces varsoviensis</name>
    <dbReference type="NCBI Taxonomy" id="67373"/>
    <lineage>
        <taxon>Bacteria</taxon>
        <taxon>Bacillati</taxon>
        <taxon>Actinomycetota</taxon>
        <taxon>Actinomycetes</taxon>
        <taxon>Kitasatosporales</taxon>
        <taxon>Streptomycetaceae</taxon>
        <taxon>Streptomyces</taxon>
    </lineage>
</organism>